<evidence type="ECO:0000256" key="6">
    <source>
        <dbReference type="SAM" id="Phobius"/>
    </source>
</evidence>
<feature type="transmembrane region" description="Helical" evidence="6">
    <location>
        <begin position="419"/>
        <end position="439"/>
    </location>
</feature>
<feature type="transmembrane region" description="Helical" evidence="6">
    <location>
        <begin position="25"/>
        <end position="41"/>
    </location>
</feature>
<evidence type="ECO:0000256" key="3">
    <source>
        <dbReference type="ARBA" id="ARBA00022692"/>
    </source>
</evidence>
<dbReference type="RefSeq" id="WP_378998647.1">
    <property type="nucleotide sequence ID" value="NZ_JBHSMT010000026.1"/>
</dbReference>
<evidence type="ECO:0000259" key="7">
    <source>
        <dbReference type="SMART" id="SM00849"/>
    </source>
</evidence>
<evidence type="ECO:0000256" key="1">
    <source>
        <dbReference type="ARBA" id="ARBA00004651"/>
    </source>
</evidence>
<dbReference type="InterPro" id="IPR025405">
    <property type="entry name" value="DUF4131"/>
</dbReference>
<reference evidence="9" key="1">
    <citation type="journal article" date="2019" name="Int. J. Syst. Evol. Microbiol.">
        <title>The Global Catalogue of Microorganisms (GCM) 10K type strain sequencing project: providing services to taxonomists for standard genome sequencing and annotation.</title>
        <authorList>
            <consortium name="The Broad Institute Genomics Platform"/>
            <consortium name="The Broad Institute Genome Sequencing Center for Infectious Disease"/>
            <person name="Wu L."/>
            <person name="Ma J."/>
        </authorList>
    </citation>
    <scope>NUCLEOTIDE SEQUENCE [LARGE SCALE GENOMIC DNA]</scope>
    <source>
        <strain evidence="9">JCM 17066</strain>
    </source>
</reference>
<feature type="transmembrane region" description="Helical" evidence="6">
    <location>
        <begin position="378"/>
        <end position="398"/>
    </location>
</feature>
<dbReference type="Pfam" id="PF13567">
    <property type="entry name" value="DUF4131"/>
    <property type="match status" value="1"/>
</dbReference>
<keyword evidence="9" id="KW-1185">Reference proteome</keyword>
<feature type="transmembrane region" description="Helical" evidence="6">
    <location>
        <begin position="445"/>
        <end position="468"/>
    </location>
</feature>
<evidence type="ECO:0000256" key="4">
    <source>
        <dbReference type="ARBA" id="ARBA00022989"/>
    </source>
</evidence>
<dbReference type="InterPro" id="IPR035681">
    <property type="entry name" value="ComA-like_MBL"/>
</dbReference>
<feature type="transmembrane region" description="Helical" evidence="6">
    <location>
        <begin position="53"/>
        <end position="74"/>
    </location>
</feature>
<organism evidence="8 9">
    <name type="scientific">Paraherbaspirillum soli</name>
    <dbReference type="NCBI Taxonomy" id="631222"/>
    <lineage>
        <taxon>Bacteria</taxon>
        <taxon>Pseudomonadati</taxon>
        <taxon>Pseudomonadota</taxon>
        <taxon>Betaproteobacteria</taxon>
        <taxon>Burkholderiales</taxon>
        <taxon>Oxalobacteraceae</taxon>
        <taxon>Paraherbaspirillum</taxon>
    </lineage>
</organism>
<dbReference type="EMBL" id="JBHSMT010000026">
    <property type="protein sequence ID" value="MFC5475406.1"/>
    <property type="molecule type" value="Genomic_DNA"/>
</dbReference>
<name>A0ABW0MD93_9BURK</name>
<evidence type="ECO:0000256" key="2">
    <source>
        <dbReference type="ARBA" id="ARBA00022475"/>
    </source>
</evidence>
<keyword evidence="2" id="KW-1003">Cell membrane</keyword>
<dbReference type="Pfam" id="PF03772">
    <property type="entry name" value="Competence"/>
    <property type="match status" value="1"/>
</dbReference>
<evidence type="ECO:0000256" key="5">
    <source>
        <dbReference type="ARBA" id="ARBA00023136"/>
    </source>
</evidence>
<dbReference type="InterPro" id="IPR004477">
    <property type="entry name" value="ComEC_N"/>
</dbReference>
<dbReference type="InterPro" id="IPR036866">
    <property type="entry name" value="RibonucZ/Hydroxyglut_hydro"/>
</dbReference>
<keyword evidence="5 6" id="KW-0472">Membrane</keyword>
<comment type="caution">
    <text evidence="8">The sequence shown here is derived from an EMBL/GenBank/DDBJ whole genome shotgun (WGS) entry which is preliminary data.</text>
</comment>
<keyword evidence="3 6" id="KW-0812">Transmembrane</keyword>
<feature type="transmembrane region" description="Helical" evidence="6">
    <location>
        <begin position="475"/>
        <end position="494"/>
    </location>
</feature>
<feature type="transmembrane region" description="Helical" evidence="6">
    <location>
        <begin position="311"/>
        <end position="330"/>
    </location>
</feature>
<dbReference type="Gene3D" id="3.60.15.10">
    <property type="entry name" value="Ribonuclease Z/Hydroxyacylglutathione hydrolase-like"/>
    <property type="match status" value="1"/>
</dbReference>
<comment type="subcellular location">
    <subcellularLocation>
        <location evidence="1">Cell membrane</location>
        <topology evidence="1">Multi-pass membrane protein</topology>
    </subcellularLocation>
</comment>
<dbReference type="InterPro" id="IPR052159">
    <property type="entry name" value="Competence_DNA_uptake"/>
</dbReference>
<dbReference type="NCBIfam" id="TIGR00360">
    <property type="entry name" value="ComEC_N-term"/>
    <property type="match status" value="1"/>
</dbReference>
<proteinExistence type="predicted"/>
<dbReference type="InterPro" id="IPR001279">
    <property type="entry name" value="Metallo-B-lactamas"/>
</dbReference>
<dbReference type="PANTHER" id="PTHR30619">
    <property type="entry name" value="DNA INTERNALIZATION/COMPETENCE PROTEIN COMEC/REC2"/>
    <property type="match status" value="1"/>
</dbReference>
<keyword evidence="4 6" id="KW-1133">Transmembrane helix</keyword>
<dbReference type="Proteomes" id="UP001596045">
    <property type="component" value="Unassembled WGS sequence"/>
</dbReference>
<evidence type="ECO:0000313" key="8">
    <source>
        <dbReference type="EMBL" id="MFC5475406.1"/>
    </source>
</evidence>
<dbReference type="SMART" id="SM00849">
    <property type="entry name" value="Lactamase_B"/>
    <property type="match status" value="1"/>
</dbReference>
<feature type="transmembrane region" description="Helical" evidence="6">
    <location>
        <begin position="500"/>
        <end position="523"/>
    </location>
</feature>
<feature type="domain" description="Metallo-beta-lactamase" evidence="7">
    <location>
        <begin position="563"/>
        <end position="762"/>
    </location>
</feature>
<dbReference type="CDD" id="cd07731">
    <property type="entry name" value="ComA-like_MBL-fold"/>
    <property type="match status" value="1"/>
</dbReference>
<dbReference type="NCBIfam" id="TIGR00361">
    <property type="entry name" value="ComEC_Rec2"/>
    <property type="match status" value="1"/>
</dbReference>
<feature type="transmembrane region" description="Helical" evidence="6">
    <location>
        <begin position="268"/>
        <end position="291"/>
    </location>
</feature>
<accession>A0ABW0MD93</accession>
<dbReference type="InterPro" id="IPR004797">
    <property type="entry name" value="Competence_ComEC/Rec2"/>
</dbReference>
<dbReference type="SUPFAM" id="SSF56281">
    <property type="entry name" value="Metallo-hydrolase/oxidoreductase"/>
    <property type="match status" value="1"/>
</dbReference>
<evidence type="ECO:0000313" key="9">
    <source>
        <dbReference type="Proteomes" id="UP001596045"/>
    </source>
</evidence>
<protein>
    <submittedName>
        <fullName evidence="8">DNA internalization-related competence protein ComEC/Rec2</fullName>
    </submittedName>
</protein>
<gene>
    <name evidence="8" type="ORF">ACFPM8_15710</name>
</gene>
<feature type="transmembrane region" description="Helical" evidence="6">
    <location>
        <begin position="351"/>
        <end position="372"/>
    </location>
</feature>
<dbReference type="Pfam" id="PF00753">
    <property type="entry name" value="Lactamase_B"/>
    <property type="match status" value="1"/>
</dbReference>
<dbReference type="PANTHER" id="PTHR30619:SF1">
    <property type="entry name" value="RECOMBINATION PROTEIN 2"/>
    <property type="match status" value="1"/>
</dbReference>
<sequence>MRCAIIGFAIGVGYLQIQAALPSSLALVALLALAVLCALAARKMARHAVAMPALLLCGALFGFSWAALFAQHYLQQELPPAWEGRDVTVIGTVDSLPSHVEQGVRFTFAVEKVLPQDGVLPTIPSRLSLAWYRGFAQAGRPSSAAAMVPAGIEPGARWQLTVRLKRPHGNANPYGFDYEVWLLEKNLRATGYVRADQATGVQNRQLDPFVFSVQNAIDAGRGWLRRRILTALPGRPYAGVLVALVIGDQQAIDQSDWEIFNRTGISHLVSISGLHITMIAGLFAALMSALWRRSFFTDAGLPLYLPAQKVAALSGALAALLYVLLAGFGVPAQRTLYMLSVVALAMWSGRIASVSHVLCVALGVVLLLDPWAVLWPGFWLSFFAVGMILYGSVGRTTVMSDGAQSARRKWLASLKAGAYTQYVVTIGLVPLTMLLFARVSLVSPLANALAIPLVGLVVTPLALVGSVLPAPLCGWLLMLAHALVELLAMALGWLSKLPHAVWQAALPPPWIFLTALLATLWWLAPRGWPLRWLALAGWIPLLLHGASRPADGEIWVTALDVGQGMALLVETPGHRLLYDTGPYYSPQSDAGSMVILPWLKARGINYLDALVISHADSDHAGGGLSVLDSVPVAALYSSLSPEHPIVRSATEHRPCHAGQAWQWDGVQFEMLHPSPESYDDAAALPKMKPNTRSCVLKISNRRQSILLAGDIEAAQERQLIASHRGQLKASVLLAPHHGSGTSSTPAFLREVEPQIALFQVGYRNRYRHPKQEVFERYQQLGIATRRSDEAGAIFLRFGDTVEASEYRTEHKRYWYGR</sequence>